<comment type="caution">
    <text evidence="1">The sequence shown here is derived from an EMBL/GenBank/DDBJ whole genome shotgun (WGS) entry which is preliminary data.</text>
</comment>
<evidence type="ECO:0000313" key="1">
    <source>
        <dbReference type="EMBL" id="CAK7938002.1"/>
    </source>
</evidence>
<proteinExistence type="predicted"/>
<reference evidence="1" key="1">
    <citation type="submission" date="2024-01" db="EMBL/GenBank/DDBJ databases">
        <authorList>
            <person name="Webb A."/>
        </authorList>
    </citation>
    <scope>NUCLEOTIDE SEQUENCE</scope>
    <source>
        <strain evidence="1">Pm1</strain>
    </source>
</reference>
<sequence length="59" mass="6610">MTESKPSSNTLEEFLEKSMVDYESDIVASSVYEPLPVTPPARDTTRVALNPFVEHEEVP</sequence>
<protein>
    <submittedName>
        <fullName evidence="1">Uncharacterized protein</fullName>
    </submittedName>
</protein>
<dbReference type="Proteomes" id="UP001162060">
    <property type="component" value="Unassembled WGS sequence"/>
</dbReference>
<gene>
    <name evidence="1" type="ORF">PM001_LOCUS23152</name>
</gene>
<evidence type="ECO:0000313" key="2">
    <source>
        <dbReference type="Proteomes" id="UP001162060"/>
    </source>
</evidence>
<organism evidence="1 2">
    <name type="scientific">Peronospora matthiolae</name>
    <dbReference type="NCBI Taxonomy" id="2874970"/>
    <lineage>
        <taxon>Eukaryota</taxon>
        <taxon>Sar</taxon>
        <taxon>Stramenopiles</taxon>
        <taxon>Oomycota</taxon>
        <taxon>Peronosporomycetes</taxon>
        <taxon>Peronosporales</taxon>
        <taxon>Peronosporaceae</taxon>
        <taxon>Peronospora</taxon>
    </lineage>
</organism>
<accession>A0AAV1UW81</accession>
<name>A0AAV1UW81_9STRA</name>
<dbReference type="EMBL" id="CAKLBY020000228">
    <property type="protein sequence ID" value="CAK7938002.1"/>
    <property type="molecule type" value="Genomic_DNA"/>
</dbReference>
<dbReference type="AlphaFoldDB" id="A0AAV1UW81"/>